<dbReference type="InterPro" id="IPR036249">
    <property type="entry name" value="Thioredoxin-like_sf"/>
</dbReference>
<name>A0ABX0HCU9_9BACT</name>
<comment type="caution">
    <text evidence="1">The sequence shown here is derived from an EMBL/GenBank/DDBJ whole genome shotgun (WGS) entry which is preliminary data.</text>
</comment>
<evidence type="ECO:0000313" key="1">
    <source>
        <dbReference type="EMBL" id="NHE59544.1"/>
    </source>
</evidence>
<dbReference type="RefSeq" id="WP_166151059.1">
    <property type="nucleotide sequence ID" value="NZ_JAANYN010000014.1"/>
</dbReference>
<protein>
    <recommendedName>
        <fullName evidence="3">Alkyl hydroperoxide reductase subunit C/ Thiol specific antioxidant domain-containing protein</fullName>
    </recommendedName>
</protein>
<organism evidence="1 2">
    <name type="scientific">Cyclobacterium plantarum</name>
    <dbReference type="NCBI Taxonomy" id="2716263"/>
    <lineage>
        <taxon>Bacteria</taxon>
        <taxon>Pseudomonadati</taxon>
        <taxon>Bacteroidota</taxon>
        <taxon>Cytophagia</taxon>
        <taxon>Cytophagales</taxon>
        <taxon>Cyclobacteriaceae</taxon>
        <taxon>Cyclobacterium</taxon>
    </lineage>
</organism>
<proteinExistence type="predicted"/>
<reference evidence="1 2" key="1">
    <citation type="submission" date="2020-03" db="EMBL/GenBank/DDBJ databases">
        <title>Cyclobacterium plantarum sp. nov., a marine bacterium isolated from a coastal-marine wetland.</title>
        <authorList>
            <person name="Sanchez-Porro C."/>
            <person name="Ventosa A."/>
            <person name="Amoozegar M."/>
        </authorList>
    </citation>
    <scope>NUCLEOTIDE SEQUENCE [LARGE SCALE GENOMIC DNA]</scope>
    <source>
        <strain evidence="1 2">GBPx2</strain>
    </source>
</reference>
<dbReference type="Proteomes" id="UP000649799">
    <property type="component" value="Unassembled WGS sequence"/>
</dbReference>
<dbReference type="SUPFAM" id="SSF52833">
    <property type="entry name" value="Thioredoxin-like"/>
    <property type="match status" value="1"/>
</dbReference>
<gene>
    <name evidence="1" type="ORF">G9Q97_22270</name>
</gene>
<accession>A0ABX0HCU9</accession>
<evidence type="ECO:0000313" key="2">
    <source>
        <dbReference type="Proteomes" id="UP000649799"/>
    </source>
</evidence>
<keyword evidence="2" id="KW-1185">Reference proteome</keyword>
<evidence type="ECO:0008006" key="3">
    <source>
        <dbReference type="Google" id="ProtNLM"/>
    </source>
</evidence>
<dbReference type="Gene3D" id="3.40.30.10">
    <property type="entry name" value="Glutaredoxin"/>
    <property type="match status" value="1"/>
</dbReference>
<dbReference type="EMBL" id="JAANYN010000014">
    <property type="protein sequence ID" value="NHE59544.1"/>
    <property type="molecule type" value="Genomic_DNA"/>
</dbReference>
<sequence>MMKTKKIFPHEIEKQSDFPNLLVKTHFGNVFFQSMIKDKKTIVYINPSEIIPRNNLEKKSFLERLKLLKDLNFHLIGFNCKSFDEHLNSVNWVNSYVSEDLIFPIFYQTENEETELIESPVLKKPESKNPVYFLNQKGRIIKVLNESLPENRSLEKIAKLASEMVLGEQNFRKETALRDN</sequence>